<protein>
    <submittedName>
        <fullName evidence="1">Uncharacterized protein</fullName>
    </submittedName>
</protein>
<name>A0ACC0V416_9HYPO</name>
<accession>A0ACC0V416</accession>
<dbReference type="EMBL" id="CM047942">
    <property type="protein sequence ID" value="KAI9901195.1"/>
    <property type="molecule type" value="Genomic_DNA"/>
</dbReference>
<evidence type="ECO:0000313" key="2">
    <source>
        <dbReference type="Proteomes" id="UP001163324"/>
    </source>
</evidence>
<reference evidence="1" key="1">
    <citation type="submission" date="2022-10" db="EMBL/GenBank/DDBJ databases">
        <title>Complete Genome of Trichothecium roseum strain YXFP-22015, a Plant Pathogen Isolated from Citrus.</title>
        <authorList>
            <person name="Wang Y."/>
            <person name="Zhu L."/>
        </authorList>
    </citation>
    <scope>NUCLEOTIDE SEQUENCE</scope>
    <source>
        <strain evidence="1">YXFP-22015</strain>
    </source>
</reference>
<organism evidence="1 2">
    <name type="scientific">Trichothecium roseum</name>
    <dbReference type="NCBI Taxonomy" id="47278"/>
    <lineage>
        <taxon>Eukaryota</taxon>
        <taxon>Fungi</taxon>
        <taxon>Dikarya</taxon>
        <taxon>Ascomycota</taxon>
        <taxon>Pezizomycotina</taxon>
        <taxon>Sordariomycetes</taxon>
        <taxon>Hypocreomycetidae</taxon>
        <taxon>Hypocreales</taxon>
        <taxon>Hypocreales incertae sedis</taxon>
        <taxon>Trichothecium</taxon>
    </lineage>
</organism>
<gene>
    <name evidence="1" type="ORF">N3K66_003012</name>
</gene>
<evidence type="ECO:0000313" key="1">
    <source>
        <dbReference type="EMBL" id="KAI9901195.1"/>
    </source>
</evidence>
<sequence>MATEVHCLTCFEALDAELNKRKPLSLEEIQSSWVSYVAAAGQQKQQQHEAPSDPALRRVAAADASTGSGSPASTSSSSGSSSSLQTGASTPATSISSLPLSSIVGSSGPPSTPLFVTWNTIENGDDDDEAGEDEDDEDNVSLRGCIGTFEPTPLSIGLPEYALISALQDTRFSPVRRRELPALQVAVTLLTDFEEVADPRDWVVGTHGVRLSFRDRGRRYGSTYLPDVAAEQGWTRDEALFSLARKAGWVGGQSRWRELDLRVTRYQGKKKSLSYARFRKWRDWVEQQQQ</sequence>
<dbReference type="Proteomes" id="UP001163324">
    <property type="component" value="Chromosome 3"/>
</dbReference>
<keyword evidence="2" id="KW-1185">Reference proteome</keyword>
<comment type="caution">
    <text evidence="1">The sequence shown here is derived from an EMBL/GenBank/DDBJ whole genome shotgun (WGS) entry which is preliminary data.</text>
</comment>
<proteinExistence type="predicted"/>